<organism evidence="3">
    <name type="scientific">Schistosoma curassoni</name>
    <dbReference type="NCBI Taxonomy" id="6186"/>
    <lineage>
        <taxon>Eukaryota</taxon>
        <taxon>Metazoa</taxon>
        <taxon>Spiralia</taxon>
        <taxon>Lophotrochozoa</taxon>
        <taxon>Platyhelminthes</taxon>
        <taxon>Trematoda</taxon>
        <taxon>Digenea</taxon>
        <taxon>Strigeidida</taxon>
        <taxon>Schistosomatoidea</taxon>
        <taxon>Schistosomatidae</taxon>
        <taxon>Schistosoma</taxon>
    </lineage>
</organism>
<name>A0A183JV45_9TREM</name>
<evidence type="ECO:0000313" key="1">
    <source>
        <dbReference type="EMBL" id="VDP05454.1"/>
    </source>
</evidence>
<dbReference type="WBParaSite" id="SCUD_0000658801-mRNA-1">
    <property type="protein sequence ID" value="SCUD_0000658801-mRNA-1"/>
    <property type="gene ID" value="SCUD_0000658801"/>
</dbReference>
<protein>
    <submittedName>
        <fullName evidence="3">Ovule protein</fullName>
    </submittedName>
</protein>
<dbReference type="Proteomes" id="UP000279833">
    <property type="component" value="Unassembled WGS sequence"/>
</dbReference>
<accession>A0A183JV45</accession>
<proteinExistence type="predicted"/>
<reference evidence="3" key="1">
    <citation type="submission" date="2016-06" db="UniProtKB">
        <authorList>
            <consortium name="WormBaseParasite"/>
        </authorList>
    </citation>
    <scope>IDENTIFICATION</scope>
</reference>
<keyword evidence="2" id="KW-1185">Reference proteome</keyword>
<dbReference type="AlphaFoldDB" id="A0A183JV45"/>
<reference evidence="1 2" key="2">
    <citation type="submission" date="2018-11" db="EMBL/GenBank/DDBJ databases">
        <authorList>
            <consortium name="Pathogen Informatics"/>
        </authorList>
    </citation>
    <scope>NUCLEOTIDE SEQUENCE [LARGE SCALE GENOMIC DNA]</scope>
    <source>
        <strain evidence="1">Dakar</strain>
        <strain evidence="2">Dakar, Senegal</strain>
    </source>
</reference>
<evidence type="ECO:0000313" key="3">
    <source>
        <dbReference type="WBParaSite" id="SCUD_0000658801-mRNA-1"/>
    </source>
</evidence>
<dbReference type="EMBL" id="UZAK01015425">
    <property type="protein sequence ID" value="VDP05454.1"/>
    <property type="molecule type" value="Genomic_DNA"/>
</dbReference>
<gene>
    <name evidence="1" type="ORF">SCUD_LOCUS6588</name>
</gene>
<sequence length="115" mass="12685">MEDFELKNVTKMYEPSVATSFQSSSVPSHKLTSNRFFDNSALSSVPTTISSEPEGLPFMSAHYPSVMRSPRINWPIGRPIFNPSLTGSLRLPSQCFNPLAPATVRCFTEADQNTG</sequence>
<evidence type="ECO:0000313" key="2">
    <source>
        <dbReference type="Proteomes" id="UP000279833"/>
    </source>
</evidence>